<gene>
    <name evidence="1" type="ORF">LG52_1419</name>
</gene>
<evidence type="ECO:0000313" key="2">
    <source>
        <dbReference type="Proteomes" id="UP000032522"/>
    </source>
</evidence>
<accession>A0A0D8BQ57</accession>
<protein>
    <submittedName>
        <fullName evidence="1">Uncharacterized protein</fullName>
    </submittedName>
</protein>
<dbReference type="EMBL" id="JYBP01000003">
    <property type="protein sequence ID" value="KJE26348.1"/>
    <property type="molecule type" value="Genomic_DNA"/>
</dbReference>
<dbReference type="Proteomes" id="UP000032522">
    <property type="component" value="Unassembled WGS sequence"/>
</dbReference>
<proteinExistence type="predicted"/>
<dbReference type="AlphaFoldDB" id="A0A0D8BQ57"/>
<comment type="caution">
    <text evidence="1">The sequence shown here is derived from an EMBL/GenBank/DDBJ whole genome shotgun (WGS) entry which is preliminary data.</text>
</comment>
<reference evidence="1 2" key="1">
    <citation type="submission" date="2015-01" db="EMBL/GenBank/DDBJ databases">
        <authorList>
            <person name="Filippidou S."/>
            <person name="Jeanneret N."/>
            <person name="Russel-Delif L."/>
            <person name="Junier T."/>
            <person name="Wunderlin T."/>
            <person name="Molina V."/>
            <person name="Johnson S.L."/>
            <person name="Davenport K.W."/>
            <person name="Chain P.S."/>
            <person name="Dorador C."/>
            <person name="Junier P."/>
        </authorList>
    </citation>
    <scope>NUCLEOTIDE SEQUENCE [LARGE SCALE GENOMIC DNA]</scope>
    <source>
        <strain evidence="1 2">Et7/4</strain>
    </source>
</reference>
<organism evidence="1 2">
    <name type="scientific">Geobacillus kaustophilus</name>
    <dbReference type="NCBI Taxonomy" id="1462"/>
    <lineage>
        <taxon>Bacteria</taxon>
        <taxon>Bacillati</taxon>
        <taxon>Bacillota</taxon>
        <taxon>Bacilli</taxon>
        <taxon>Bacillales</taxon>
        <taxon>Anoxybacillaceae</taxon>
        <taxon>Geobacillus</taxon>
        <taxon>Geobacillus thermoleovorans group</taxon>
    </lineage>
</organism>
<evidence type="ECO:0000313" key="1">
    <source>
        <dbReference type="EMBL" id="KJE26348.1"/>
    </source>
</evidence>
<sequence>MRWQPYNENNFLFDINKYFGGRLSGDTRNFATAISGRSDAVLN</sequence>
<dbReference type="PATRIC" id="fig|1462.6.peg.1615"/>
<name>A0A0D8BQ57_GEOKU</name>